<evidence type="ECO:0000313" key="3">
    <source>
        <dbReference type="Proteomes" id="UP000016536"/>
    </source>
</evidence>
<comment type="caution">
    <text evidence="2">The sequence shown here is derived from an EMBL/GenBank/DDBJ whole genome shotgun (WGS) entry which is preliminary data.</text>
</comment>
<organism evidence="2 3">
    <name type="scientific">Actinomyces johnsonii F0542</name>
    <dbReference type="NCBI Taxonomy" id="1321818"/>
    <lineage>
        <taxon>Bacteria</taxon>
        <taxon>Bacillati</taxon>
        <taxon>Actinomycetota</taxon>
        <taxon>Actinomycetes</taxon>
        <taxon>Actinomycetales</taxon>
        <taxon>Actinomycetaceae</taxon>
        <taxon>Actinomyces</taxon>
    </lineage>
</organism>
<feature type="region of interest" description="Disordered" evidence="1">
    <location>
        <begin position="43"/>
        <end position="70"/>
    </location>
</feature>
<dbReference type="AlphaFoldDB" id="U1QLD0"/>
<dbReference type="Proteomes" id="UP000016536">
    <property type="component" value="Unassembled WGS sequence"/>
</dbReference>
<keyword evidence="3" id="KW-1185">Reference proteome</keyword>
<dbReference type="EMBL" id="AWSE01000117">
    <property type="protein sequence ID" value="ERH22936.1"/>
    <property type="molecule type" value="Genomic_DNA"/>
</dbReference>
<accession>U1QLD0</accession>
<gene>
    <name evidence="2" type="ORF">HMPREF1979_02069</name>
</gene>
<proteinExistence type="predicted"/>
<evidence type="ECO:0000313" key="2">
    <source>
        <dbReference type="EMBL" id="ERH22936.1"/>
    </source>
</evidence>
<name>U1QLD0_9ACTO</name>
<evidence type="ECO:0000256" key="1">
    <source>
        <dbReference type="SAM" id="MobiDB-lite"/>
    </source>
</evidence>
<reference evidence="2 3" key="1">
    <citation type="submission" date="2013-08" db="EMBL/GenBank/DDBJ databases">
        <authorList>
            <person name="Weinstock G."/>
            <person name="Sodergren E."/>
            <person name="Wylie T."/>
            <person name="Fulton L."/>
            <person name="Fulton R."/>
            <person name="Fronick C."/>
            <person name="O'Laughlin M."/>
            <person name="Godfrey J."/>
            <person name="Miner T."/>
            <person name="Herter B."/>
            <person name="Appelbaum E."/>
            <person name="Cordes M."/>
            <person name="Lek S."/>
            <person name="Wollam A."/>
            <person name="Pepin K.H."/>
            <person name="Palsikar V.B."/>
            <person name="Mitreva M."/>
            <person name="Wilson R.K."/>
        </authorList>
    </citation>
    <scope>NUCLEOTIDE SEQUENCE [LARGE SCALE GENOMIC DNA]</scope>
    <source>
        <strain evidence="2 3">F0542</strain>
    </source>
</reference>
<sequence>MRAHQEPTTTFGNRTRNVPALAGPDLPWLALTCPDSPCQPCRPRRRNAGRPASRIGNCVFHPGRTSPAND</sequence>
<protein>
    <submittedName>
        <fullName evidence="2">Uncharacterized protein</fullName>
    </submittedName>
</protein>
<dbReference type="HOGENOM" id="CLU_2748659_0_0_11"/>